<dbReference type="OrthoDB" id="270167at2759"/>
<reference evidence="6" key="2">
    <citation type="submission" date="2019-09" db="UniProtKB">
        <authorList>
            <consortium name="WormBaseParasite"/>
        </authorList>
    </citation>
    <scope>IDENTIFICATION</scope>
</reference>
<dbReference type="PANTHER" id="PTHR11364:SF7">
    <property type="entry name" value="THIOSULFATE SULFURTRANSFERASE MPST-1-RELATED"/>
    <property type="match status" value="1"/>
</dbReference>
<organism evidence="5 6">
    <name type="scientific">Heligmosomoides polygyrus</name>
    <name type="common">Parasitic roundworm</name>
    <dbReference type="NCBI Taxonomy" id="6339"/>
    <lineage>
        <taxon>Eukaryota</taxon>
        <taxon>Metazoa</taxon>
        <taxon>Ecdysozoa</taxon>
        <taxon>Nematoda</taxon>
        <taxon>Chromadorea</taxon>
        <taxon>Rhabditida</taxon>
        <taxon>Rhabditina</taxon>
        <taxon>Rhabditomorpha</taxon>
        <taxon>Strongyloidea</taxon>
        <taxon>Heligmosomidae</taxon>
        <taxon>Heligmosomoides</taxon>
    </lineage>
</organism>
<accession>A0A183G9P4</accession>
<gene>
    <name evidence="4" type="ORF">HPBE_LOCUS18672</name>
</gene>
<proteinExistence type="predicted"/>
<dbReference type="AlphaFoldDB" id="A0A183G9P4"/>
<evidence type="ECO:0000256" key="2">
    <source>
        <dbReference type="ARBA" id="ARBA00022737"/>
    </source>
</evidence>
<dbReference type="WBParaSite" id="HPBE_0001867301-mRNA-1">
    <property type="protein sequence ID" value="HPBE_0001867301-mRNA-1"/>
    <property type="gene ID" value="HPBE_0001867301"/>
</dbReference>
<dbReference type="SMART" id="SM00450">
    <property type="entry name" value="RHOD"/>
    <property type="match status" value="2"/>
</dbReference>
<dbReference type="GO" id="GO:0005739">
    <property type="term" value="C:mitochondrion"/>
    <property type="evidence" value="ECO:0007669"/>
    <property type="project" value="TreeGrafter"/>
</dbReference>
<feature type="domain" description="Rhodanese" evidence="3">
    <location>
        <begin position="225"/>
        <end position="335"/>
    </location>
</feature>
<dbReference type="SUPFAM" id="SSF52821">
    <property type="entry name" value="Rhodanese/Cell cycle control phosphatase"/>
    <property type="match status" value="2"/>
</dbReference>
<dbReference type="InterPro" id="IPR045078">
    <property type="entry name" value="TST/MPST-like"/>
</dbReference>
<accession>A0A3P8EYV1</accession>
<dbReference type="Proteomes" id="UP000050761">
    <property type="component" value="Unassembled WGS sequence"/>
</dbReference>
<keyword evidence="5" id="KW-1185">Reference proteome</keyword>
<dbReference type="Pfam" id="PF00581">
    <property type="entry name" value="Rhodanese"/>
    <property type="match status" value="1"/>
</dbReference>
<keyword evidence="2" id="KW-0677">Repeat</keyword>
<name>A0A183G9P4_HELPZ</name>
<dbReference type="GO" id="GO:0004792">
    <property type="term" value="F:thiosulfate-cyanide sulfurtransferase activity"/>
    <property type="evidence" value="ECO:0007669"/>
    <property type="project" value="TreeGrafter"/>
</dbReference>
<evidence type="ECO:0000313" key="4">
    <source>
        <dbReference type="EMBL" id="VDP12486.1"/>
    </source>
</evidence>
<dbReference type="InterPro" id="IPR001763">
    <property type="entry name" value="Rhodanese-like_dom"/>
</dbReference>
<dbReference type="Gene3D" id="3.40.250.10">
    <property type="entry name" value="Rhodanese-like domain"/>
    <property type="match status" value="2"/>
</dbReference>
<sequence length="335" mass="37972">MSLKRLVDVGTVSQLLKKNIINKEGVRLLDCTYEHSLVAQKPDWRQFKKEYYGNFERLLGLPCPSKELYLSGHIPKAPHLCLDVALYPSQYERFALYPPELFQEYIQMTGIDAGEHLILYARGMFGGMLHASKFAWLFKTYGHEKVSLVDGGFDEWVKQGFEVSKDDVKLKVEPQFGKTGTLIPTELVHSQRGSWKASDNFSKYNIKFEQLEEQHGERKYIEWTDDLNLLDSRVRGQFEGTVPTGCPPSVTGTHIPGFKNIPAAELVEEGLTRSPEEIRDYLEVHGFKADRPTVIMCNVGLQAAMLAYAIESAFPHNPIQVYNVSVAAENGLKVR</sequence>
<dbReference type="InterPro" id="IPR036873">
    <property type="entry name" value="Rhodanese-like_dom_sf"/>
</dbReference>
<evidence type="ECO:0000256" key="1">
    <source>
        <dbReference type="ARBA" id="ARBA00022679"/>
    </source>
</evidence>
<dbReference type="PROSITE" id="PS50206">
    <property type="entry name" value="RHODANESE_3"/>
    <property type="match status" value="2"/>
</dbReference>
<evidence type="ECO:0000313" key="5">
    <source>
        <dbReference type="Proteomes" id="UP000050761"/>
    </source>
</evidence>
<reference evidence="4 5" key="1">
    <citation type="submission" date="2018-11" db="EMBL/GenBank/DDBJ databases">
        <authorList>
            <consortium name="Pathogen Informatics"/>
        </authorList>
    </citation>
    <scope>NUCLEOTIDE SEQUENCE [LARGE SCALE GENOMIC DNA]</scope>
</reference>
<feature type="domain" description="Rhodanese" evidence="3">
    <location>
        <begin position="64"/>
        <end position="165"/>
    </location>
</feature>
<dbReference type="CDD" id="cd01448">
    <property type="entry name" value="TST_Repeat_1"/>
    <property type="match status" value="1"/>
</dbReference>
<protein>
    <submittedName>
        <fullName evidence="6">Sulfurtransferase</fullName>
    </submittedName>
</protein>
<dbReference type="EMBL" id="UZAH01030839">
    <property type="protein sequence ID" value="VDP12486.1"/>
    <property type="molecule type" value="Genomic_DNA"/>
</dbReference>
<evidence type="ECO:0000313" key="6">
    <source>
        <dbReference type="WBParaSite" id="HPBE_0001867301-mRNA-1"/>
    </source>
</evidence>
<evidence type="ECO:0000259" key="3">
    <source>
        <dbReference type="PROSITE" id="PS50206"/>
    </source>
</evidence>
<keyword evidence="1" id="KW-0808">Transferase</keyword>
<dbReference type="PANTHER" id="PTHR11364">
    <property type="entry name" value="THIOSULFATE SULFERTANSFERASE"/>
    <property type="match status" value="1"/>
</dbReference>